<dbReference type="KEGG" id="ngr:NAEGRDRAFT_81447"/>
<feature type="transmembrane region" description="Helical" evidence="1">
    <location>
        <begin position="349"/>
        <end position="374"/>
    </location>
</feature>
<evidence type="ECO:0000256" key="2">
    <source>
        <dbReference type="SAM" id="SignalP"/>
    </source>
</evidence>
<organism evidence="4">
    <name type="scientific">Naegleria gruberi</name>
    <name type="common">Amoeba</name>
    <dbReference type="NCBI Taxonomy" id="5762"/>
    <lineage>
        <taxon>Eukaryota</taxon>
        <taxon>Discoba</taxon>
        <taxon>Heterolobosea</taxon>
        <taxon>Tetramitia</taxon>
        <taxon>Eutetramitia</taxon>
        <taxon>Vahlkampfiidae</taxon>
        <taxon>Naegleria</taxon>
    </lineage>
</organism>
<keyword evidence="2" id="KW-0732">Signal</keyword>
<dbReference type="VEuPathDB" id="AmoebaDB:NAEGRDRAFT_81447"/>
<accession>D2VW55</accession>
<feature type="transmembrane region" description="Helical" evidence="1">
    <location>
        <begin position="481"/>
        <end position="502"/>
    </location>
</feature>
<dbReference type="PROSITE" id="PS51257">
    <property type="entry name" value="PROKAR_LIPOPROTEIN"/>
    <property type="match status" value="1"/>
</dbReference>
<feature type="signal peptide" evidence="2">
    <location>
        <begin position="1"/>
        <end position="23"/>
    </location>
</feature>
<dbReference type="EMBL" id="GG738903">
    <property type="protein sequence ID" value="EFC38959.1"/>
    <property type="molecule type" value="Genomic_DNA"/>
</dbReference>
<name>D2VW55_NAEGR</name>
<gene>
    <name evidence="3" type="ORF">NAEGRDRAFT_81447</name>
</gene>
<dbReference type="Proteomes" id="UP000006671">
    <property type="component" value="Unassembled WGS sequence"/>
</dbReference>
<keyword evidence="1" id="KW-0472">Membrane</keyword>
<keyword evidence="1" id="KW-0812">Transmembrane</keyword>
<feature type="transmembrane region" description="Helical" evidence="1">
    <location>
        <begin position="437"/>
        <end position="461"/>
    </location>
</feature>
<feature type="transmembrane region" description="Helical" evidence="1">
    <location>
        <begin position="286"/>
        <end position="311"/>
    </location>
</feature>
<feature type="transmembrane region" description="Helical" evidence="1">
    <location>
        <begin position="514"/>
        <end position="539"/>
    </location>
</feature>
<dbReference type="InterPro" id="IPR036305">
    <property type="entry name" value="RGS_sf"/>
</dbReference>
<evidence type="ECO:0000313" key="4">
    <source>
        <dbReference type="Proteomes" id="UP000006671"/>
    </source>
</evidence>
<feature type="chain" id="PRO_5003037909" evidence="2">
    <location>
        <begin position="24"/>
        <end position="686"/>
    </location>
</feature>
<dbReference type="GeneID" id="8853978"/>
<feature type="transmembrane region" description="Helical" evidence="1">
    <location>
        <begin position="400"/>
        <end position="425"/>
    </location>
</feature>
<dbReference type="Gene3D" id="1.10.167.10">
    <property type="entry name" value="Regulator of G-protein Signalling 4, domain 2"/>
    <property type="match status" value="1"/>
</dbReference>
<dbReference type="SUPFAM" id="SSF48097">
    <property type="entry name" value="Regulator of G-protein signaling, RGS"/>
    <property type="match status" value="1"/>
</dbReference>
<sequence length="686" mass="79568">MAKCHICLFTLMLVLLISCSTEAGISSGLLSKVKDGDCVVGVRTFLIMFVWKHKFSNETLTKLITAKDNDSRRKYLVESLQERGLTIGTIRDYTPFLSSYFKYSNLSLSHGLSNSILSSSYFSIYPQVDMCQRRDYFTRYDAILLDPYNFAYYVRFYRDVGMTSGIYMNSDDFVAVPLIPFEVYTQTTRNQVSSLFDLNVASCDAKPDISDAQFLRRLTGYANFSQQDVEIIGNVTGKSQVYGNWTLVNNFLNMEMAELTINETWQQLLPSTCYMCSTDGCYGENFWPVLDLFIIPQLLIIVIYFLLLFGLKIYKKPSMKRRIGIPYTPIHILAIVITFTGLSRTCVGFWYSACLFSFFWWILIYVSTIIRFYYLRNLYALIVMFPNREKMLKMLASQKVGILMTVMLTFVISQILNLVSVYFFVNEDKVGADFYRPIIGIILLLSLWVFGGCCFLLDLFLQRKTIRKGGIRKFFFFDDPFYLRIDLISSILPVIIAIITGIEVSSNEGIEALSIFTGIFNTLLCFSLVQISGGNVLMIEIYKMVKRRKESSQLTWDQELTNSDLLQILKEYSEKEFSSENYEFYIKLKSLQNRKFIKLKELQEIEAEFIRNYSKYEVNIPSSCKKTFYELLNKCQEESQLEFQLIWDCVAPELLLNLQDTFNRLQDTSIYAKWLSVQSLKENNNV</sequence>
<keyword evidence="4" id="KW-1185">Reference proteome</keyword>
<evidence type="ECO:0000313" key="3">
    <source>
        <dbReference type="EMBL" id="EFC38959.1"/>
    </source>
</evidence>
<evidence type="ECO:0000256" key="1">
    <source>
        <dbReference type="SAM" id="Phobius"/>
    </source>
</evidence>
<dbReference type="AlphaFoldDB" id="D2VW55"/>
<keyword evidence="1" id="KW-1133">Transmembrane helix</keyword>
<protein>
    <submittedName>
        <fullName evidence="3">Uncharacterized protein</fullName>
    </submittedName>
</protein>
<dbReference type="InParanoid" id="D2VW55"/>
<reference evidence="3 4" key="1">
    <citation type="journal article" date="2010" name="Cell">
        <title>The genome of Naegleria gruberi illuminates early eukaryotic versatility.</title>
        <authorList>
            <person name="Fritz-Laylin L.K."/>
            <person name="Prochnik S.E."/>
            <person name="Ginger M.L."/>
            <person name="Dacks J.B."/>
            <person name="Carpenter M.L."/>
            <person name="Field M.C."/>
            <person name="Kuo A."/>
            <person name="Paredez A."/>
            <person name="Chapman J."/>
            <person name="Pham J."/>
            <person name="Shu S."/>
            <person name="Neupane R."/>
            <person name="Cipriano M."/>
            <person name="Mancuso J."/>
            <person name="Tu H."/>
            <person name="Salamov A."/>
            <person name="Lindquist E."/>
            <person name="Shapiro H."/>
            <person name="Lucas S."/>
            <person name="Grigoriev I.V."/>
            <person name="Cande W.Z."/>
            <person name="Fulton C."/>
            <person name="Rokhsar D.S."/>
            <person name="Dawson S.C."/>
        </authorList>
    </citation>
    <scope>NUCLEOTIDE SEQUENCE [LARGE SCALE GENOMIC DNA]</scope>
    <source>
        <strain evidence="3 4">NEG-M</strain>
    </source>
</reference>
<proteinExistence type="predicted"/>
<dbReference type="InterPro" id="IPR044926">
    <property type="entry name" value="RGS_subdomain_2"/>
</dbReference>
<dbReference type="RefSeq" id="XP_002671703.1">
    <property type="nucleotide sequence ID" value="XM_002671657.1"/>
</dbReference>
<feature type="transmembrane region" description="Helical" evidence="1">
    <location>
        <begin position="323"/>
        <end position="343"/>
    </location>
</feature>